<reference evidence="3 4" key="1">
    <citation type="journal article" date="2018" name="Environ. Microbiol.">
        <title>Novel energy conservation strategies and behaviour of Pelotomaculum schinkii driving syntrophic propionate catabolism.</title>
        <authorList>
            <person name="Hidalgo-Ahumada C.A.P."/>
            <person name="Nobu M.K."/>
            <person name="Narihiro T."/>
            <person name="Tamaki H."/>
            <person name="Liu W.T."/>
            <person name="Kamagata Y."/>
            <person name="Stams A.J.M."/>
            <person name="Imachi H."/>
            <person name="Sousa D.Z."/>
        </authorList>
    </citation>
    <scope>NUCLEOTIDE SEQUENCE [LARGE SCALE GENOMIC DNA]</scope>
    <source>
        <strain evidence="3 4">HH</strain>
    </source>
</reference>
<dbReference type="InterPro" id="IPR008756">
    <property type="entry name" value="Peptidase_M56"/>
</dbReference>
<sequence length="813" mass="89518">MIECIITSSVLIAVMIALRFLFRGKISCRLQYALWGLVLLRLLMPFPLLGSQLSVMNAIPDSMPISGQHISGTSGGIGDTADNSDNSVLAGNATGVHYAETMSANEILRLIWIVGAIVAGLWILGTNFVFYRRLHKARRAYDAADFKLPVYVSGHIASPCLFGIIHPGVYLTPKAAEDENNASYVLAHELCHYRHGDHIWSILRGVCLVAYWWNPLVWAAAILSRADSELACDESVIKQIGEEKRLAYGHTLVDMITVKKAPSGILYAATTMISGKRGIKERLNMIIKKPKTFIPAMVTVLLAVAVCVGGTFTGAKAASLSAEEALTQLAASAYHTKDEVSFRIPQGYEKPEKWNIHIAGRLESDGFSQSVHLLEDVNDSKTWKPGERYSLPLNDHYTELTLTAYLPGENGKTLEKTVNLLNTPSFSVSYSLTQLKNGKVQSSLSPLSGDKAKLAEDLIFDYMVKSAAWPGVDIKTLNECYLLRATYPDGTATDYYAYLHDGKSVMQQGTDGYYSRIDDGLYEKLADLAQGITAAAGSVEGSTNTTVNIDRSDLNACVSDAIITANTDQYHSGDFSAEAHTVLKTVESGNTTTVYAMALYMEFGYANGGFSETGGSHMPVAVTFEKNAAGKYDLKEYWMPKDGTYYAPSIKEKFPSDIYKNALDTQKYILAQTQACYAQAVKYSEVNTDAVLSKLVDTICSSPAEASNPGAYIEEHPIEYRALLYYGDYTLRYAYAEFLKGGQTDLRGQILLSAMRELLGEENIGKDIGPAQKWFDKWKDNALSLRDANSMEFMEKNYPKTAILLQMLDKNIY</sequence>
<gene>
    <name evidence="3" type="primary">mecR1_1</name>
    <name evidence="3" type="ORF">Psch_02727</name>
</gene>
<dbReference type="Pfam" id="PF05569">
    <property type="entry name" value="Peptidase_M56"/>
    <property type="match status" value="1"/>
</dbReference>
<dbReference type="CDD" id="cd07341">
    <property type="entry name" value="M56_BlaR1_MecR1_like"/>
    <property type="match status" value="1"/>
</dbReference>
<organism evidence="3 4">
    <name type="scientific">Pelotomaculum schinkii</name>
    <dbReference type="NCBI Taxonomy" id="78350"/>
    <lineage>
        <taxon>Bacteria</taxon>
        <taxon>Bacillati</taxon>
        <taxon>Bacillota</taxon>
        <taxon>Clostridia</taxon>
        <taxon>Eubacteriales</taxon>
        <taxon>Desulfotomaculaceae</taxon>
        <taxon>Pelotomaculum</taxon>
    </lineage>
</organism>
<dbReference type="InterPro" id="IPR052173">
    <property type="entry name" value="Beta-lactam_resp_regulator"/>
</dbReference>
<feature type="transmembrane region" description="Helical" evidence="1">
    <location>
        <begin position="292"/>
        <end position="312"/>
    </location>
</feature>
<feature type="transmembrane region" description="Helical" evidence="1">
    <location>
        <begin position="110"/>
        <end position="131"/>
    </location>
</feature>
<feature type="transmembrane region" description="Helical" evidence="1">
    <location>
        <begin position="6"/>
        <end position="22"/>
    </location>
</feature>
<proteinExistence type="predicted"/>
<keyword evidence="4" id="KW-1185">Reference proteome</keyword>
<name>A0A4Y7RA91_9FIRM</name>
<keyword evidence="1" id="KW-0812">Transmembrane</keyword>
<evidence type="ECO:0000313" key="4">
    <source>
        <dbReference type="Proteomes" id="UP000298324"/>
    </source>
</evidence>
<dbReference type="RefSeq" id="WP_190258442.1">
    <property type="nucleotide sequence ID" value="NZ_QFGA01000002.1"/>
</dbReference>
<comment type="caution">
    <text evidence="3">The sequence shown here is derived from an EMBL/GenBank/DDBJ whole genome shotgun (WGS) entry which is preliminary data.</text>
</comment>
<evidence type="ECO:0000259" key="2">
    <source>
        <dbReference type="Pfam" id="PF05569"/>
    </source>
</evidence>
<dbReference type="EMBL" id="QFGA01000002">
    <property type="protein sequence ID" value="TEB05686.1"/>
    <property type="molecule type" value="Genomic_DNA"/>
</dbReference>
<keyword evidence="1" id="KW-1133">Transmembrane helix</keyword>
<evidence type="ECO:0000313" key="3">
    <source>
        <dbReference type="EMBL" id="TEB05686.1"/>
    </source>
</evidence>
<feature type="domain" description="Peptidase M56" evidence="2">
    <location>
        <begin position="2"/>
        <end position="286"/>
    </location>
</feature>
<dbReference type="AlphaFoldDB" id="A0A4Y7RA91"/>
<dbReference type="PANTHER" id="PTHR34978">
    <property type="entry name" value="POSSIBLE SENSOR-TRANSDUCER PROTEIN BLAR"/>
    <property type="match status" value="1"/>
</dbReference>
<evidence type="ECO:0000256" key="1">
    <source>
        <dbReference type="SAM" id="Phobius"/>
    </source>
</evidence>
<keyword evidence="1" id="KW-0472">Membrane</keyword>
<feature type="transmembrane region" description="Helical" evidence="1">
    <location>
        <begin position="34"/>
        <end position="55"/>
    </location>
</feature>
<dbReference type="Proteomes" id="UP000298324">
    <property type="component" value="Unassembled WGS sequence"/>
</dbReference>
<protein>
    <submittedName>
        <fullName evidence="3">Methicillin resistance mecR1 protein</fullName>
    </submittedName>
</protein>
<dbReference type="PANTHER" id="PTHR34978:SF3">
    <property type="entry name" value="SLR0241 PROTEIN"/>
    <property type="match status" value="1"/>
</dbReference>
<accession>A0A4Y7RA91</accession>